<name>A0AA48HF22_9ALTE</name>
<dbReference type="Proteomes" id="UP001333710">
    <property type="component" value="Chromosome"/>
</dbReference>
<dbReference type="RefSeq" id="WP_338291759.1">
    <property type="nucleotide sequence ID" value="NZ_AP027272.1"/>
</dbReference>
<proteinExistence type="predicted"/>
<dbReference type="KEGG" id="pmaw:MACH26_12890"/>
<gene>
    <name evidence="1" type="ORF">MACH26_12890</name>
</gene>
<dbReference type="AlphaFoldDB" id="A0AA48HF22"/>
<protein>
    <submittedName>
        <fullName evidence="1">Uncharacterized protein</fullName>
    </submittedName>
</protein>
<accession>A0AA48HF22</accession>
<organism evidence="1 2">
    <name type="scientific">Planctobacterium marinum</name>
    <dbReference type="NCBI Taxonomy" id="1631968"/>
    <lineage>
        <taxon>Bacteria</taxon>
        <taxon>Pseudomonadati</taxon>
        <taxon>Pseudomonadota</taxon>
        <taxon>Gammaproteobacteria</taxon>
        <taxon>Alteromonadales</taxon>
        <taxon>Alteromonadaceae</taxon>
        <taxon>Planctobacterium</taxon>
    </lineage>
</organism>
<sequence>MAGDLLFYILPRLGKVPYKPEPRNVKPVDKEASFRPLNDEEQVLSARVNNSKKLIDDEHEGRGLYKDKEGHKHFDDFV</sequence>
<keyword evidence="2" id="KW-1185">Reference proteome</keyword>
<evidence type="ECO:0000313" key="1">
    <source>
        <dbReference type="EMBL" id="BDX05768.1"/>
    </source>
</evidence>
<evidence type="ECO:0000313" key="2">
    <source>
        <dbReference type="Proteomes" id="UP001333710"/>
    </source>
</evidence>
<dbReference type="EMBL" id="AP027272">
    <property type="protein sequence ID" value="BDX05768.1"/>
    <property type="molecule type" value="Genomic_DNA"/>
</dbReference>
<reference evidence="1" key="1">
    <citation type="submission" date="2023-01" db="EMBL/GenBank/DDBJ databases">
        <title>Complete genome sequence of Planctobacterium marinum strain Dej080120_11.</title>
        <authorList>
            <person name="Ueki S."/>
            <person name="Maruyama F."/>
        </authorList>
    </citation>
    <scope>NUCLEOTIDE SEQUENCE</scope>
    <source>
        <strain evidence="1">Dej080120_11</strain>
    </source>
</reference>